<feature type="region of interest" description="Disordered" evidence="1">
    <location>
        <begin position="194"/>
        <end position="216"/>
    </location>
</feature>
<dbReference type="Gene3D" id="3.30.160.60">
    <property type="entry name" value="Classic Zinc Finger"/>
    <property type="match status" value="1"/>
</dbReference>
<dbReference type="Proteomes" id="UP000826573">
    <property type="component" value="Unassembled WGS sequence"/>
</dbReference>
<evidence type="ECO:0000259" key="2">
    <source>
        <dbReference type="SMART" id="SM00355"/>
    </source>
</evidence>
<evidence type="ECO:0000313" key="4">
    <source>
        <dbReference type="Proteomes" id="UP000826573"/>
    </source>
</evidence>
<feature type="domain" description="C2H2-type" evidence="2">
    <location>
        <begin position="371"/>
        <end position="396"/>
    </location>
</feature>
<feature type="region of interest" description="Disordered" evidence="1">
    <location>
        <begin position="1"/>
        <end position="20"/>
    </location>
</feature>
<dbReference type="AlphaFoldDB" id="A0A9P8HGY2"/>
<protein>
    <recommendedName>
        <fullName evidence="2">C2H2-type domain-containing protein</fullName>
    </recommendedName>
</protein>
<comment type="caution">
    <text evidence="3">The sequence shown here is derived from an EMBL/GenBank/DDBJ whole genome shotgun (WGS) entry which is preliminary data.</text>
</comment>
<accession>A0A9P8HGY2</accession>
<organism evidence="3 4">
    <name type="scientific">Trichoderma semiorbis</name>
    <dbReference type="NCBI Taxonomy" id="1491008"/>
    <lineage>
        <taxon>Eukaryota</taxon>
        <taxon>Fungi</taxon>
        <taxon>Dikarya</taxon>
        <taxon>Ascomycota</taxon>
        <taxon>Pezizomycotina</taxon>
        <taxon>Sordariomycetes</taxon>
        <taxon>Hypocreomycetidae</taxon>
        <taxon>Hypocreales</taxon>
        <taxon>Hypocreaceae</taxon>
        <taxon>Trichoderma</taxon>
    </lineage>
</organism>
<evidence type="ECO:0000256" key="1">
    <source>
        <dbReference type="SAM" id="MobiDB-lite"/>
    </source>
</evidence>
<proteinExistence type="predicted"/>
<dbReference type="PANTHER" id="PTHR35391:SF5">
    <property type="entry name" value="DUF6590 DOMAIN-CONTAINING PROTEIN"/>
    <property type="match status" value="1"/>
</dbReference>
<evidence type="ECO:0000313" key="3">
    <source>
        <dbReference type="EMBL" id="KAH0527553.1"/>
    </source>
</evidence>
<keyword evidence="4" id="KW-1185">Reference proteome</keyword>
<dbReference type="PANTHER" id="PTHR35391">
    <property type="entry name" value="C2H2-TYPE DOMAIN-CONTAINING PROTEIN-RELATED"/>
    <property type="match status" value="1"/>
</dbReference>
<feature type="domain" description="C2H2-type" evidence="2">
    <location>
        <begin position="286"/>
        <end position="314"/>
    </location>
</feature>
<dbReference type="SMART" id="SM00355">
    <property type="entry name" value="ZnF_C2H2"/>
    <property type="match status" value="3"/>
</dbReference>
<sequence>MQQVEAISWTSHKGSTKGLSSSSITELCQQCTSAFETCTHHESLIKLKREWAGERFFDFNIYINCIGVRSASRAFLDYRLDSGQSTRLLLSNILTMLKKFLAECTSCAEAQSGIDAATKKVDTSIKCLSQIMEAIIRPGIRSRLPQGDFQNDVLKLNALSTEECIKISEGLKLSKVQQQLLEVNLRRRNRFLQAQERDQQESVDDPTKASTTQGNSWFQEAEKKASQLAMMALTAVRPADRYPRAPKLPQGATAFKCPCCCETLPAEFANDDKLWREHIFEDISPYTCILPDCPTPFDTYTTIPDWETHFKTTHRRCYVCKECKNHGTAFPGLAALAAHIRAQHAESASPDSVETLLLESLESPGKTIGTSQCPLCDLTGLAHSQEFIQHVLGCVHDFSLYSLPWDRLCQD</sequence>
<gene>
    <name evidence="3" type="ORF">TsFJ059_002545</name>
</gene>
<dbReference type="EMBL" id="JAIMJC010000003">
    <property type="protein sequence ID" value="KAH0527553.1"/>
    <property type="molecule type" value="Genomic_DNA"/>
</dbReference>
<name>A0A9P8HGY2_9HYPO</name>
<feature type="domain" description="C2H2-type" evidence="2">
    <location>
        <begin position="318"/>
        <end position="344"/>
    </location>
</feature>
<reference evidence="3 4" key="1">
    <citation type="submission" date="2021-08" db="EMBL/GenBank/DDBJ databases">
        <title>The highly contiguous genome resource for Trichoderma semiorbis FJ059, a fungal antagonistic to plant pathogens.</title>
        <authorList>
            <person name="Liu T."/>
        </authorList>
    </citation>
    <scope>NUCLEOTIDE SEQUENCE [LARGE SCALE GENOMIC DNA]</scope>
    <source>
        <strain evidence="3 4">FJ059</strain>
    </source>
</reference>
<dbReference type="InterPro" id="IPR013087">
    <property type="entry name" value="Znf_C2H2_type"/>
</dbReference>